<protein>
    <submittedName>
        <fullName evidence="2">Uncharacterized protein</fullName>
    </submittedName>
</protein>
<dbReference type="EMBL" id="MHLR01000012">
    <property type="protein sequence ID" value="OGZ15461.1"/>
    <property type="molecule type" value="Genomic_DNA"/>
</dbReference>
<proteinExistence type="predicted"/>
<comment type="caution">
    <text evidence="2">The sequence shown here is derived from an EMBL/GenBank/DDBJ whole genome shotgun (WGS) entry which is preliminary data.</text>
</comment>
<dbReference type="STRING" id="1798667.A3J08_00905"/>
<evidence type="ECO:0000313" key="3">
    <source>
        <dbReference type="Proteomes" id="UP000177573"/>
    </source>
</evidence>
<name>A0A1G2DR88_9BACT</name>
<keyword evidence="1" id="KW-0812">Transmembrane</keyword>
<evidence type="ECO:0000313" key="2">
    <source>
        <dbReference type="EMBL" id="OGZ15461.1"/>
    </source>
</evidence>
<keyword evidence="1" id="KW-1133">Transmembrane helix</keyword>
<keyword evidence="1" id="KW-0472">Membrane</keyword>
<feature type="transmembrane region" description="Helical" evidence="1">
    <location>
        <begin position="20"/>
        <end position="50"/>
    </location>
</feature>
<evidence type="ECO:0000256" key="1">
    <source>
        <dbReference type="SAM" id="Phobius"/>
    </source>
</evidence>
<sequence length="122" mass="13033">MKMNFSVPFTPLPSVLLDMFPSWGALHIASAHVGLGILTPLGLLLLLLWWPTRERDESRQALRAARLGLGYVMLVSAVLSGVFGSYFLIPALLGLICLALLLSFRPHATPGGSFGGGEGSRS</sequence>
<gene>
    <name evidence="2" type="ORF">A3J08_00905</name>
</gene>
<dbReference type="AlphaFoldDB" id="A0A1G2DR88"/>
<dbReference type="Proteomes" id="UP000177573">
    <property type="component" value="Unassembled WGS sequence"/>
</dbReference>
<accession>A0A1G2DR88</accession>
<reference evidence="2 3" key="1">
    <citation type="journal article" date="2016" name="Nat. Commun.">
        <title>Thousands of microbial genomes shed light on interconnected biogeochemical processes in an aquifer system.</title>
        <authorList>
            <person name="Anantharaman K."/>
            <person name="Brown C.T."/>
            <person name="Hug L.A."/>
            <person name="Sharon I."/>
            <person name="Castelle C.J."/>
            <person name="Probst A.J."/>
            <person name="Thomas B.C."/>
            <person name="Singh A."/>
            <person name="Wilkins M.J."/>
            <person name="Karaoz U."/>
            <person name="Brodie E.L."/>
            <person name="Williams K.H."/>
            <person name="Hubbard S.S."/>
            <person name="Banfield J.F."/>
        </authorList>
    </citation>
    <scope>NUCLEOTIDE SEQUENCE [LARGE SCALE GENOMIC DNA]</scope>
</reference>
<feature type="transmembrane region" description="Helical" evidence="1">
    <location>
        <begin position="71"/>
        <end position="104"/>
    </location>
</feature>
<organism evidence="2 3">
    <name type="scientific">Candidatus Lloydbacteria bacterium RIFCSPLOWO2_02_FULL_51_11</name>
    <dbReference type="NCBI Taxonomy" id="1798667"/>
    <lineage>
        <taxon>Bacteria</taxon>
        <taxon>Candidatus Lloydiibacteriota</taxon>
    </lineage>
</organism>